<evidence type="ECO:0000256" key="14">
    <source>
        <dbReference type="SAM" id="Coils"/>
    </source>
</evidence>
<evidence type="ECO:0000256" key="3">
    <source>
        <dbReference type="ARBA" id="ARBA00006489"/>
    </source>
</evidence>
<evidence type="ECO:0000256" key="6">
    <source>
        <dbReference type="ARBA" id="ARBA00022618"/>
    </source>
</evidence>
<evidence type="ECO:0000256" key="7">
    <source>
        <dbReference type="ARBA" id="ARBA00022701"/>
    </source>
</evidence>
<dbReference type="Proteomes" id="UP000472265">
    <property type="component" value="Chromosome 15"/>
</dbReference>
<dbReference type="InterPro" id="IPR015943">
    <property type="entry name" value="WD40/YVTN_repeat-like_dom_sf"/>
</dbReference>
<dbReference type="Pfam" id="PF03451">
    <property type="entry name" value="HELP"/>
    <property type="match status" value="1"/>
</dbReference>
<evidence type="ECO:0000313" key="18">
    <source>
        <dbReference type="Ensembl" id="ENSSAUP00010053925.1"/>
    </source>
</evidence>
<evidence type="ECO:0000259" key="16">
    <source>
        <dbReference type="Pfam" id="PF23409"/>
    </source>
</evidence>
<dbReference type="InterPro" id="IPR055439">
    <property type="entry name" value="Beta-prop_EML_1st"/>
</dbReference>
<dbReference type="GO" id="GO:0000226">
    <property type="term" value="P:microtubule cytoskeleton organization"/>
    <property type="evidence" value="ECO:0007669"/>
    <property type="project" value="TreeGrafter"/>
</dbReference>
<comment type="similarity">
    <text evidence="3">Belongs to the WD repeat EMAP family.</text>
</comment>
<sequence>MSSLLQVRCFVSVPEDDSMSGASVSDVNDRLSALELRVQQQEDELTVMKAALADVLRRLAASEVSAASSTKKQHGGKGGAALREAYSMSCIANGGTSGRKRDSTSVTRKETLSSAAKSGTDRKKEVSSQRSLMEEIQEREESPRPKDSTPSPSSPHPPQTPQTPQTPQRPAQGPSVKRSSGMERSQSSTWDSSEDNRNKLVKAASTSKLLAKVVKNAERYTHTHTPKMSTREKNSQAEGNHIKMFMRGRPITMFIPSDVENYEDVRTELPSERLKLEWVYGYRGRDCRANIYLLPTGEIVYFIASVVALFNYEERTQRHYLGHTDCVKCLAIHPDKIRIATGQIAGVDKDGRPLQPHVRIWDSVSLSTLQVIGLGTFERGVGSLAFSKADSGQHLSVIDDCNDHMLTVWDWQKKSKIAEIKTTNEVVLVVEFHPTDPNTIVTCGKSHIFFWTWSGTSLARKQGIFGKYEKPKFIQCLAFLSTGDILTGDSGGILLVWTRSTAETPTGKGPRAFQISRQVKGHEGSVFCMCEMRSGTLLTGGGKDRKIILWDHELRADRDIEVPDQYGTIRAVSEGKGDEFLVGTSRNFILRGTFNDGFLVEVQGHTDELWGLASHPSREMFLTCAQDRLVCVWNAVDHSLQWTLSLPQEHGHCADFHPSGAVVAIGTHSGKWYVLDAETTDLVAIHTDGNEQLSVMRFSEDGSLLAVGSHDNFIYLYNVSDRGRKYSRYGKCTGHSSYITHLDWSPDNNFIMSNSGDYEILYWDVPNGCKLIRNRSECKDINWATYTCVLGYHVFGVWPEGSDGTDINALIRSHNRKVIALADDFCKVHLFAYPCSTPKAPSHKYSAHSSHVTNVSFLYKDSHLISTGGKDTSIMQWRLVEKASLSLTDSLLSNSAPHRAEPVFTPPSIDKATPTQGPAPPPTANGTQEPSPDSPPPTELAPPVSELTPPRSESTPPPSDSTVSLKDSLEPSDDTATPSDEGLPPLTPPS</sequence>
<dbReference type="InterPro" id="IPR055442">
    <property type="entry name" value="Beta-prop_EML-like_2nd"/>
</dbReference>
<dbReference type="Pfam" id="PF23409">
    <property type="entry name" value="Beta-prop_EML"/>
    <property type="match status" value="1"/>
</dbReference>
<keyword evidence="4" id="KW-0963">Cytoplasm</keyword>
<feature type="region of interest" description="Disordered" evidence="15">
    <location>
        <begin position="897"/>
        <end position="990"/>
    </location>
</feature>
<accession>A0A671XSB4</accession>
<feature type="compositionally biased region" description="Low complexity" evidence="15">
    <location>
        <begin position="162"/>
        <end position="174"/>
    </location>
</feature>
<evidence type="ECO:0000259" key="17">
    <source>
        <dbReference type="Pfam" id="PF23414"/>
    </source>
</evidence>
<feature type="compositionally biased region" description="Polar residues" evidence="15">
    <location>
        <begin position="182"/>
        <end position="191"/>
    </location>
</feature>
<dbReference type="GO" id="GO:0030496">
    <property type="term" value="C:midbody"/>
    <property type="evidence" value="ECO:0007669"/>
    <property type="project" value="UniProtKB-SubCell"/>
</dbReference>
<evidence type="ECO:0000256" key="4">
    <source>
        <dbReference type="ARBA" id="ARBA00022490"/>
    </source>
</evidence>
<reference evidence="18" key="3">
    <citation type="submission" date="2025-09" db="UniProtKB">
        <authorList>
            <consortium name="Ensembl"/>
        </authorList>
    </citation>
    <scope>IDENTIFICATION</scope>
</reference>
<evidence type="ECO:0000256" key="5">
    <source>
        <dbReference type="ARBA" id="ARBA00022574"/>
    </source>
</evidence>
<feature type="coiled-coil region" evidence="14">
    <location>
        <begin position="24"/>
        <end position="58"/>
    </location>
</feature>
<protein>
    <submittedName>
        <fullName evidence="18">Echinoderm microtubule-associated protein-like 4</fullName>
    </submittedName>
</protein>
<dbReference type="InterPro" id="IPR050630">
    <property type="entry name" value="WD_repeat_EMAP"/>
</dbReference>
<proteinExistence type="inferred from homology"/>
<feature type="repeat" description="WD" evidence="13">
    <location>
        <begin position="845"/>
        <end position="887"/>
    </location>
</feature>
<feature type="repeat" description="WD" evidence="13">
    <location>
        <begin position="732"/>
        <end position="773"/>
    </location>
</feature>
<feature type="domain" description="EML-like first beta-propeller" evidence="16">
    <location>
        <begin position="316"/>
        <end position="592"/>
    </location>
</feature>
<evidence type="ECO:0000256" key="9">
    <source>
        <dbReference type="ARBA" id="ARBA00022776"/>
    </source>
</evidence>
<dbReference type="GO" id="GO:0072686">
    <property type="term" value="C:mitotic spindle"/>
    <property type="evidence" value="ECO:0007669"/>
    <property type="project" value="UniProtKB-ARBA"/>
</dbReference>
<name>A0A671XSB4_SPAAU</name>
<dbReference type="PANTHER" id="PTHR13720">
    <property type="entry name" value="WD-40 REPEAT PROTEIN"/>
    <property type="match status" value="1"/>
</dbReference>
<dbReference type="InterPro" id="IPR011047">
    <property type="entry name" value="Quinoprotein_ADH-like_sf"/>
</dbReference>
<keyword evidence="19" id="KW-1185">Reference proteome</keyword>
<dbReference type="InterPro" id="IPR001680">
    <property type="entry name" value="WD40_rpt"/>
</dbReference>
<dbReference type="PROSITE" id="PS50294">
    <property type="entry name" value="WD_REPEATS_REGION"/>
    <property type="match status" value="3"/>
</dbReference>
<keyword evidence="5 13" id="KW-0853">WD repeat</keyword>
<dbReference type="GeneTree" id="ENSGT00940000158434"/>
<organism evidence="18 19">
    <name type="scientific">Sparus aurata</name>
    <name type="common">Gilthead sea bream</name>
    <dbReference type="NCBI Taxonomy" id="8175"/>
    <lineage>
        <taxon>Eukaryota</taxon>
        <taxon>Metazoa</taxon>
        <taxon>Chordata</taxon>
        <taxon>Craniata</taxon>
        <taxon>Vertebrata</taxon>
        <taxon>Euteleostomi</taxon>
        <taxon>Actinopterygii</taxon>
        <taxon>Neopterygii</taxon>
        <taxon>Teleostei</taxon>
        <taxon>Neoteleostei</taxon>
        <taxon>Acanthomorphata</taxon>
        <taxon>Eupercaria</taxon>
        <taxon>Spariformes</taxon>
        <taxon>Sparidae</taxon>
        <taxon>Sparus</taxon>
    </lineage>
</organism>
<evidence type="ECO:0000256" key="12">
    <source>
        <dbReference type="ARBA" id="ARBA00023306"/>
    </source>
</evidence>
<feature type="region of interest" description="Disordered" evidence="15">
    <location>
        <begin position="91"/>
        <end position="197"/>
    </location>
</feature>
<feature type="compositionally biased region" description="Basic and acidic residues" evidence="15">
    <location>
        <begin position="99"/>
        <end position="111"/>
    </location>
</feature>
<keyword evidence="7" id="KW-0493">Microtubule</keyword>
<feature type="compositionally biased region" description="Pro residues" evidence="15">
    <location>
        <begin position="152"/>
        <end position="161"/>
    </location>
</feature>
<feature type="repeat" description="WD" evidence="13">
    <location>
        <begin position="602"/>
        <end position="634"/>
    </location>
</feature>
<keyword evidence="8" id="KW-0677">Repeat</keyword>
<dbReference type="FunFam" id="2.130.10.10:FF:000005">
    <property type="entry name" value="Putative echinoderm microtubule-associated protein-like 1"/>
    <property type="match status" value="1"/>
</dbReference>
<comment type="subcellular location">
    <subcellularLocation>
        <location evidence="1">Cytoplasm</location>
        <location evidence="1">Cytoskeleton</location>
        <location evidence="1">Spindle</location>
    </subcellularLocation>
    <subcellularLocation>
        <location evidence="2">Midbody</location>
    </subcellularLocation>
</comment>
<evidence type="ECO:0000256" key="2">
    <source>
        <dbReference type="ARBA" id="ARBA00004214"/>
    </source>
</evidence>
<keyword evidence="10 14" id="KW-0175">Coiled coil</keyword>
<evidence type="ECO:0000256" key="8">
    <source>
        <dbReference type="ARBA" id="ARBA00022737"/>
    </source>
</evidence>
<keyword evidence="12" id="KW-0131">Cell cycle</keyword>
<dbReference type="InterPro" id="IPR005108">
    <property type="entry name" value="HELP"/>
</dbReference>
<dbReference type="GO" id="GO:0005874">
    <property type="term" value="C:microtubule"/>
    <property type="evidence" value="ECO:0007669"/>
    <property type="project" value="UniProtKB-KW"/>
</dbReference>
<evidence type="ECO:0000256" key="10">
    <source>
        <dbReference type="ARBA" id="ARBA00023054"/>
    </source>
</evidence>
<evidence type="ECO:0000256" key="1">
    <source>
        <dbReference type="ARBA" id="ARBA00004186"/>
    </source>
</evidence>
<dbReference type="AlphaFoldDB" id="A0A671XSB4"/>
<evidence type="ECO:0000256" key="15">
    <source>
        <dbReference type="SAM" id="MobiDB-lite"/>
    </source>
</evidence>
<dbReference type="SUPFAM" id="SSF50998">
    <property type="entry name" value="Quinoprotein alcohol dehydrogenase-like"/>
    <property type="match status" value="2"/>
</dbReference>
<dbReference type="CDD" id="cd21950">
    <property type="entry name" value="TD_EMAP4"/>
    <property type="match status" value="1"/>
</dbReference>
<dbReference type="FunFam" id="2.130.10.10:FF:000019">
    <property type="entry name" value="echinoderm microtubule-associated protein-like 4 isoform X2"/>
    <property type="match status" value="1"/>
</dbReference>
<feature type="repeat" description="WD" evidence="13">
    <location>
        <begin position="519"/>
        <end position="551"/>
    </location>
</feature>
<dbReference type="Gene3D" id="2.130.10.10">
    <property type="entry name" value="YVTN repeat-like/Quinoprotein amine dehydrogenase"/>
    <property type="match status" value="2"/>
</dbReference>
<evidence type="ECO:0000256" key="13">
    <source>
        <dbReference type="PROSITE-ProRule" id="PRU00221"/>
    </source>
</evidence>
<dbReference type="SMART" id="SM00320">
    <property type="entry name" value="WD40"/>
    <property type="match status" value="9"/>
</dbReference>
<dbReference type="PANTHER" id="PTHR13720:SF11">
    <property type="entry name" value="ECHINODERM MICROTUBULE-ASSOCIATED PROTEIN-LIKE 4"/>
    <property type="match status" value="1"/>
</dbReference>
<dbReference type="Pfam" id="PF23414">
    <property type="entry name" value="Beta-prop_EML_2"/>
    <property type="match status" value="1"/>
</dbReference>
<reference evidence="18" key="2">
    <citation type="submission" date="2025-08" db="UniProtKB">
        <authorList>
            <consortium name="Ensembl"/>
        </authorList>
    </citation>
    <scope>IDENTIFICATION</scope>
</reference>
<keyword evidence="9" id="KW-0498">Mitosis</keyword>
<keyword evidence="11" id="KW-0206">Cytoskeleton</keyword>
<feature type="compositionally biased region" description="Low complexity" evidence="15">
    <location>
        <begin position="948"/>
        <end position="964"/>
    </location>
</feature>
<dbReference type="Ensembl" id="ENSSAUT00010056662.1">
    <property type="protein sequence ID" value="ENSSAUP00010053925.1"/>
    <property type="gene ID" value="ENSSAUG00010016554.1"/>
</dbReference>
<keyword evidence="6" id="KW-0132">Cell division</keyword>
<evidence type="ECO:0000256" key="11">
    <source>
        <dbReference type="ARBA" id="ARBA00023212"/>
    </source>
</evidence>
<dbReference type="GO" id="GO:0051301">
    <property type="term" value="P:cell division"/>
    <property type="evidence" value="ECO:0007669"/>
    <property type="project" value="UniProtKB-KW"/>
</dbReference>
<evidence type="ECO:0000313" key="19">
    <source>
        <dbReference type="Proteomes" id="UP000472265"/>
    </source>
</evidence>
<gene>
    <name evidence="18" type="primary">LOC115597163</name>
</gene>
<dbReference type="PROSITE" id="PS50082">
    <property type="entry name" value="WD_REPEATS_2"/>
    <property type="match status" value="4"/>
</dbReference>
<feature type="domain" description="EML-like second beta-propeller" evidence="17">
    <location>
        <begin position="609"/>
        <end position="879"/>
    </location>
</feature>
<dbReference type="GO" id="GO:0008017">
    <property type="term" value="F:microtubule binding"/>
    <property type="evidence" value="ECO:0007669"/>
    <property type="project" value="TreeGrafter"/>
</dbReference>
<reference evidence="18" key="1">
    <citation type="submission" date="2021-04" db="EMBL/GenBank/DDBJ databases">
        <authorList>
            <consortium name="Wellcome Sanger Institute Data Sharing"/>
        </authorList>
    </citation>
    <scope>NUCLEOTIDE SEQUENCE [LARGE SCALE GENOMIC DNA]</scope>
</reference>